<accession>A0A810KWD8</accession>
<sequence>MGTGTVQAMWWVGDDDLVVGTTELTRVLDLHSGTNRLLPG</sequence>
<evidence type="ECO:0000313" key="1">
    <source>
        <dbReference type="EMBL" id="BCJ26591.1"/>
    </source>
</evidence>
<proteinExistence type="predicted"/>
<protein>
    <submittedName>
        <fullName evidence="1">Uncharacterized protein</fullName>
    </submittedName>
</protein>
<evidence type="ECO:0000313" key="2">
    <source>
        <dbReference type="Proteomes" id="UP000680750"/>
    </source>
</evidence>
<organism evidence="1 2">
    <name type="scientific">Actinocatenispora sera</name>
    <dbReference type="NCBI Taxonomy" id="390989"/>
    <lineage>
        <taxon>Bacteria</taxon>
        <taxon>Bacillati</taxon>
        <taxon>Actinomycetota</taxon>
        <taxon>Actinomycetes</taxon>
        <taxon>Micromonosporales</taxon>
        <taxon>Micromonosporaceae</taxon>
        <taxon>Actinocatenispora</taxon>
    </lineage>
</organism>
<dbReference type="KEGG" id="aser:Asera_06990"/>
<dbReference type="EMBL" id="AP023354">
    <property type="protein sequence ID" value="BCJ26591.1"/>
    <property type="molecule type" value="Genomic_DNA"/>
</dbReference>
<keyword evidence="2" id="KW-1185">Reference proteome</keyword>
<name>A0A810KWD8_9ACTN</name>
<dbReference type="RefSeq" id="WP_280529697.1">
    <property type="nucleotide sequence ID" value="NZ_AP023354.1"/>
</dbReference>
<dbReference type="AlphaFoldDB" id="A0A810KWD8"/>
<dbReference type="Proteomes" id="UP000680750">
    <property type="component" value="Chromosome"/>
</dbReference>
<gene>
    <name evidence="1" type="ORF">Asera_06990</name>
</gene>
<reference evidence="1" key="1">
    <citation type="submission" date="2020-08" db="EMBL/GenBank/DDBJ databases">
        <title>Whole genome shotgun sequence of Actinocatenispora sera NBRC 101916.</title>
        <authorList>
            <person name="Komaki H."/>
            <person name="Tamura T."/>
        </authorList>
    </citation>
    <scope>NUCLEOTIDE SEQUENCE</scope>
    <source>
        <strain evidence="1">NBRC 101916</strain>
    </source>
</reference>